<accession>A0A9N8EWY9</accession>
<evidence type="ECO:0000256" key="1">
    <source>
        <dbReference type="ARBA" id="ARBA00010126"/>
    </source>
</evidence>
<feature type="compositionally biased region" description="Basic and acidic residues" evidence="3">
    <location>
        <begin position="223"/>
        <end position="241"/>
    </location>
</feature>
<dbReference type="PANTHER" id="PTHR30060">
    <property type="entry name" value="INNER MEMBRANE PROTEIN"/>
    <property type="match status" value="1"/>
</dbReference>
<evidence type="ECO:0000256" key="2">
    <source>
        <dbReference type="ARBA" id="ARBA00023054"/>
    </source>
</evidence>
<dbReference type="EMBL" id="CAICTM010002189">
    <property type="protein sequence ID" value="CAB9528288.1"/>
    <property type="molecule type" value="Genomic_DNA"/>
</dbReference>
<feature type="region of interest" description="Disordered" evidence="3">
    <location>
        <begin position="1"/>
        <end position="133"/>
    </location>
</feature>
<gene>
    <name evidence="5" type="ORF">SEMRO_2191_G318360.1</name>
</gene>
<dbReference type="OrthoDB" id="47975at2759"/>
<feature type="region of interest" description="Disordered" evidence="3">
    <location>
        <begin position="173"/>
        <end position="192"/>
    </location>
</feature>
<dbReference type="InterPro" id="IPR018612">
    <property type="entry name" value="NSRP1_N"/>
</dbReference>
<feature type="compositionally biased region" description="Low complexity" evidence="3">
    <location>
        <begin position="1"/>
        <end position="21"/>
    </location>
</feature>
<evidence type="ECO:0000313" key="5">
    <source>
        <dbReference type="EMBL" id="CAB9528288.1"/>
    </source>
</evidence>
<dbReference type="PANTHER" id="PTHR30060:SF0">
    <property type="entry name" value="COILED-COIL PROTEIN (DUF2040)-RELATED"/>
    <property type="match status" value="1"/>
</dbReference>
<feature type="region of interest" description="Disordered" evidence="3">
    <location>
        <begin position="200"/>
        <end position="333"/>
    </location>
</feature>
<feature type="region of interest" description="Disordered" evidence="3">
    <location>
        <begin position="138"/>
        <end position="157"/>
    </location>
</feature>
<dbReference type="Pfam" id="PF09745">
    <property type="entry name" value="NSRP1_N"/>
    <property type="match status" value="1"/>
</dbReference>
<dbReference type="AlphaFoldDB" id="A0A9N8EWY9"/>
<comment type="caution">
    <text evidence="5">The sequence shown here is derived from an EMBL/GenBank/DDBJ whole genome shotgun (WGS) entry which is preliminary data.</text>
</comment>
<feature type="compositionally biased region" description="Basic and acidic residues" evidence="3">
    <location>
        <begin position="47"/>
        <end position="64"/>
    </location>
</feature>
<evidence type="ECO:0000313" key="6">
    <source>
        <dbReference type="Proteomes" id="UP001153069"/>
    </source>
</evidence>
<organism evidence="5 6">
    <name type="scientific">Seminavis robusta</name>
    <dbReference type="NCBI Taxonomy" id="568900"/>
    <lineage>
        <taxon>Eukaryota</taxon>
        <taxon>Sar</taxon>
        <taxon>Stramenopiles</taxon>
        <taxon>Ochrophyta</taxon>
        <taxon>Bacillariophyta</taxon>
        <taxon>Bacillariophyceae</taxon>
        <taxon>Bacillariophycidae</taxon>
        <taxon>Naviculales</taxon>
        <taxon>Naviculaceae</taxon>
        <taxon>Seminavis</taxon>
    </lineage>
</organism>
<name>A0A9N8EWY9_9STRA</name>
<keyword evidence="2" id="KW-0175">Coiled coil</keyword>
<feature type="domain" description="Nuclear speckle splicing regulatory protein 1 N-terminal" evidence="4">
    <location>
        <begin position="80"/>
        <end position="192"/>
    </location>
</feature>
<dbReference type="GO" id="GO:0000381">
    <property type="term" value="P:regulation of alternative mRNA splicing, via spliceosome"/>
    <property type="evidence" value="ECO:0007669"/>
    <property type="project" value="InterPro"/>
</dbReference>
<comment type="similarity">
    <text evidence="1">Belongs to the NSRP1 family.</text>
</comment>
<sequence>MNINLSGASSSQSQKQGKGKSVGFGLNKRKKNVFDEEDDDGDSDNNDDNKTGGSRRDTVNREIAAEQAALRKRAIKAMSQQQGDDVYDYDGAYESFQPKKEDKPSESTDEAKKSRYVEDMLKSSKRRATERDVAYERKVAREQEQESNQEDFQGKEKFVTKAYKRKLEERKQLAEENAKQLERDEEDDVTKKRGGAAMASFYGNLNRNVAMGGTTSASADEPDTNKEHDKDEADHRKHDGEPTSLQASSGGVRRSGLSATAPRAPREGHENQNPLRTGDHSNNEVSSSHPYALKAEKEPEKELSPEEVRKRREEKVASARGRYFKRIGKGVTA</sequence>
<feature type="compositionally biased region" description="Basic and acidic residues" evidence="3">
    <location>
        <begin position="173"/>
        <end position="182"/>
    </location>
</feature>
<evidence type="ECO:0000256" key="3">
    <source>
        <dbReference type="SAM" id="MobiDB-lite"/>
    </source>
</evidence>
<feature type="compositionally biased region" description="Acidic residues" evidence="3">
    <location>
        <begin position="35"/>
        <end position="46"/>
    </location>
</feature>
<keyword evidence="6" id="KW-1185">Reference proteome</keyword>
<feature type="compositionally biased region" description="Basic residues" evidence="3">
    <location>
        <begin position="322"/>
        <end position="333"/>
    </location>
</feature>
<evidence type="ECO:0000259" key="4">
    <source>
        <dbReference type="Pfam" id="PF09745"/>
    </source>
</evidence>
<protein>
    <submittedName>
        <fullName evidence="5">Coiled-coil domain-containing protein 55 (DUF2040)</fullName>
    </submittedName>
</protein>
<feature type="compositionally biased region" description="Basic and acidic residues" evidence="3">
    <location>
        <begin position="294"/>
        <end position="317"/>
    </location>
</feature>
<proteinExistence type="inferred from homology"/>
<dbReference type="Proteomes" id="UP001153069">
    <property type="component" value="Unassembled WGS sequence"/>
</dbReference>
<feature type="compositionally biased region" description="Polar residues" evidence="3">
    <location>
        <begin position="203"/>
        <end position="218"/>
    </location>
</feature>
<feature type="compositionally biased region" description="Basic and acidic residues" evidence="3">
    <location>
        <begin position="97"/>
        <end position="133"/>
    </location>
</feature>
<reference evidence="5" key="1">
    <citation type="submission" date="2020-06" db="EMBL/GenBank/DDBJ databases">
        <authorList>
            <consortium name="Plant Systems Biology data submission"/>
        </authorList>
    </citation>
    <scope>NUCLEOTIDE SEQUENCE</scope>
    <source>
        <strain evidence="5">D6</strain>
    </source>
</reference>